<reference evidence="3" key="1">
    <citation type="journal article" date="2005" name="BMC Biol.">
        <title>The sequence of rice chromosomes 11 and 12, rich in disease resistance genes and recent gene duplications.</title>
        <authorList>
            <consortium name="The rice chromosomes 11 and 12 sequencing consortia"/>
        </authorList>
    </citation>
    <scope>NUCLEOTIDE SEQUENCE [LARGE SCALE GENOMIC DNA]</scope>
</reference>
<reference evidence="3" key="2">
    <citation type="submission" date="2005-04" db="EMBL/GenBank/DDBJ databases">
        <authorList>
            <person name="Buell C.R."/>
            <person name="Wing R.A."/>
            <person name="McCombie W.A."/>
            <person name="Ouyang S."/>
        </authorList>
    </citation>
    <scope>NUCLEOTIDE SEQUENCE</scope>
</reference>
<feature type="compositionally biased region" description="Acidic residues" evidence="2">
    <location>
        <begin position="276"/>
        <end position="298"/>
    </location>
</feature>
<reference evidence="3" key="3">
    <citation type="submission" date="2006-01" db="EMBL/GenBank/DDBJ databases">
        <authorList>
            <person name="Buell R."/>
        </authorList>
    </citation>
    <scope>NUCLEOTIDE SEQUENCE</scope>
</reference>
<gene>
    <name evidence="3" type="ordered locus">LOC_Os11g28890</name>
</gene>
<sequence length="362" mass="40791">MGVPRSEGYVIELHRLMRHLRYPRFPIYRVRQCGFVWEARVEVHTRVPSESDYSFPTRYHRDLPETAMQDAAREAFLRLSSIHRAELASTEFAHHPFREEGNSICTIQDTPCCNNPIVIRLSRWAEAVDDFYKKALLEIDDQQRRVGELETEFQQLSDQYNDRRGMMDTLEEQLRESQEHVSQLEEQLRAATVSTPGASTSTAVGRERYFFFTPPYPPAFHALLGEAGMLATESAPYLVDPTVTQPPAPEIVHTPLIPTPSPQLGSSLETPIQVDSETEGTDTEPEIEPDITDPSEDETPVHRITFVGGPRTLSTACKSTRPPGKKPKPDPEATTSEPWGLRFARASDHPLPAPGSCGWLDD</sequence>
<protein>
    <submittedName>
        <fullName evidence="3">Uncharacterized protein</fullName>
    </submittedName>
</protein>
<feature type="region of interest" description="Disordered" evidence="2">
    <location>
        <begin position="273"/>
        <end position="362"/>
    </location>
</feature>
<evidence type="ECO:0000256" key="2">
    <source>
        <dbReference type="SAM" id="MobiDB-lite"/>
    </source>
</evidence>
<dbReference type="AlphaFoldDB" id="Q2R4D2"/>
<evidence type="ECO:0000313" key="3">
    <source>
        <dbReference type="EMBL" id="ABA93618.2"/>
    </source>
</evidence>
<feature type="coiled-coil region" evidence="1">
    <location>
        <begin position="132"/>
        <end position="194"/>
    </location>
</feature>
<name>Q2R4D2_ORYSJ</name>
<organism evidence="3">
    <name type="scientific">Oryza sativa subsp. japonica</name>
    <name type="common">Rice</name>
    <dbReference type="NCBI Taxonomy" id="39947"/>
    <lineage>
        <taxon>Eukaryota</taxon>
        <taxon>Viridiplantae</taxon>
        <taxon>Streptophyta</taxon>
        <taxon>Embryophyta</taxon>
        <taxon>Tracheophyta</taxon>
        <taxon>Spermatophyta</taxon>
        <taxon>Magnoliopsida</taxon>
        <taxon>Liliopsida</taxon>
        <taxon>Poales</taxon>
        <taxon>Poaceae</taxon>
        <taxon>BOP clade</taxon>
        <taxon>Oryzoideae</taxon>
        <taxon>Oryzeae</taxon>
        <taxon>Oryzinae</taxon>
        <taxon>Oryza</taxon>
        <taxon>Oryza sativa</taxon>
    </lineage>
</organism>
<evidence type="ECO:0000256" key="1">
    <source>
        <dbReference type="SAM" id="Coils"/>
    </source>
</evidence>
<dbReference type="EMBL" id="DP000010">
    <property type="protein sequence ID" value="ABA93618.2"/>
    <property type="molecule type" value="Genomic_DNA"/>
</dbReference>
<accession>Q2R4D2</accession>
<feature type="region of interest" description="Disordered" evidence="2">
    <location>
        <begin position="249"/>
        <end position="268"/>
    </location>
</feature>
<proteinExistence type="predicted"/>
<keyword evidence="1" id="KW-0175">Coiled coil</keyword>